<proteinExistence type="predicted"/>
<dbReference type="EMBL" id="MVGT01000438">
    <property type="protein sequence ID" value="OVA17339.1"/>
    <property type="molecule type" value="Genomic_DNA"/>
</dbReference>
<reference evidence="2 3" key="1">
    <citation type="journal article" date="2017" name="Mol. Plant">
        <title>The Genome of Medicinal Plant Macleaya cordata Provides New Insights into Benzylisoquinoline Alkaloids Metabolism.</title>
        <authorList>
            <person name="Liu X."/>
            <person name="Liu Y."/>
            <person name="Huang P."/>
            <person name="Ma Y."/>
            <person name="Qing Z."/>
            <person name="Tang Q."/>
            <person name="Cao H."/>
            <person name="Cheng P."/>
            <person name="Zheng Y."/>
            <person name="Yuan Z."/>
            <person name="Zhou Y."/>
            <person name="Liu J."/>
            <person name="Tang Z."/>
            <person name="Zhuo Y."/>
            <person name="Zhang Y."/>
            <person name="Yu L."/>
            <person name="Huang J."/>
            <person name="Yang P."/>
            <person name="Peng Q."/>
            <person name="Zhang J."/>
            <person name="Jiang W."/>
            <person name="Zhang Z."/>
            <person name="Lin K."/>
            <person name="Ro D.K."/>
            <person name="Chen X."/>
            <person name="Xiong X."/>
            <person name="Shang Y."/>
            <person name="Huang S."/>
            <person name="Zeng J."/>
        </authorList>
    </citation>
    <scope>NUCLEOTIDE SEQUENCE [LARGE SCALE GENOMIC DNA]</scope>
    <source>
        <strain evidence="3">cv. BLH2017</strain>
        <tissue evidence="2">Root</tissue>
    </source>
</reference>
<dbReference type="Proteomes" id="UP000195402">
    <property type="component" value="Unassembled WGS sequence"/>
</dbReference>
<keyword evidence="1" id="KW-1133">Transmembrane helix</keyword>
<dbReference type="AlphaFoldDB" id="A0A200R3P4"/>
<feature type="transmembrane region" description="Helical" evidence="1">
    <location>
        <begin position="6"/>
        <end position="23"/>
    </location>
</feature>
<dbReference type="PANTHER" id="PTHR33919">
    <property type="entry name" value="OS09G0127700 PROTEIN"/>
    <property type="match status" value="1"/>
</dbReference>
<dbReference type="InParanoid" id="A0A200R3P4"/>
<keyword evidence="1" id="KW-0812">Transmembrane</keyword>
<comment type="caution">
    <text evidence="2">The sequence shown here is derived from an EMBL/GenBank/DDBJ whole genome shotgun (WGS) entry which is preliminary data.</text>
</comment>
<evidence type="ECO:0000313" key="2">
    <source>
        <dbReference type="EMBL" id="OVA17339.1"/>
    </source>
</evidence>
<name>A0A200R3P4_MACCD</name>
<accession>A0A200R3P4</accession>
<dbReference type="OrthoDB" id="2013913at2759"/>
<organism evidence="2 3">
    <name type="scientific">Macleaya cordata</name>
    <name type="common">Five-seeded plume-poppy</name>
    <name type="synonym">Bocconia cordata</name>
    <dbReference type="NCBI Taxonomy" id="56857"/>
    <lineage>
        <taxon>Eukaryota</taxon>
        <taxon>Viridiplantae</taxon>
        <taxon>Streptophyta</taxon>
        <taxon>Embryophyta</taxon>
        <taxon>Tracheophyta</taxon>
        <taxon>Spermatophyta</taxon>
        <taxon>Magnoliopsida</taxon>
        <taxon>Ranunculales</taxon>
        <taxon>Papaveraceae</taxon>
        <taxon>Papaveroideae</taxon>
        <taxon>Macleaya</taxon>
    </lineage>
</organism>
<keyword evidence="1" id="KW-0472">Membrane</keyword>
<keyword evidence="3" id="KW-1185">Reference proteome</keyword>
<dbReference type="STRING" id="56857.A0A200R3P4"/>
<evidence type="ECO:0000313" key="3">
    <source>
        <dbReference type="Proteomes" id="UP000195402"/>
    </source>
</evidence>
<dbReference type="PANTHER" id="PTHR33919:SF11">
    <property type="entry name" value="EXPRESSED PROTEIN"/>
    <property type="match status" value="1"/>
</dbReference>
<dbReference type="OMA" id="GTHTAYQ"/>
<sequence>MEGEFVPVYVLTGLIVVAGIIGLHTANQQLRYNPAVRLNKKKRETLPEVVDPDHVVEESENFIKKSFFRKVAHLLLEFDQHHAVLPDPIRGMFTPGPGTYAKKK</sequence>
<protein>
    <recommendedName>
        <fullName evidence="4">NADH-ubiquinone reductase complex 1 MLRQ subunit</fullName>
    </recommendedName>
</protein>
<gene>
    <name evidence="2" type="ORF">BVC80_1837g147</name>
</gene>
<evidence type="ECO:0000256" key="1">
    <source>
        <dbReference type="SAM" id="Phobius"/>
    </source>
</evidence>
<evidence type="ECO:0008006" key="4">
    <source>
        <dbReference type="Google" id="ProtNLM"/>
    </source>
</evidence>